<name>A0A1X2GB04_9FUNG</name>
<evidence type="ECO:0000313" key="1">
    <source>
        <dbReference type="EMBL" id="ORX49472.1"/>
    </source>
</evidence>
<dbReference type="EMBL" id="MCGT01000026">
    <property type="protein sequence ID" value="ORX49472.1"/>
    <property type="molecule type" value="Genomic_DNA"/>
</dbReference>
<feature type="non-terminal residue" evidence="1">
    <location>
        <position position="1"/>
    </location>
</feature>
<dbReference type="OrthoDB" id="2260223at2759"/>
<proteinExistence type="predicted"/>
<dbReference type="Proteomes" id="UP000242146">
    <property type="component" value="Unassembled WGS sequence"/>
</dbReference>
<sequence>TPSFKELVLVTSNFLNEAIKSDIDDDILATQIMVTLCPRLIRAMDSSLEDTFVHACIDPIIDSIFSHPLLQQRWANGKLQTTSHKPDFVLYFKPWITTYEIMTMEVKSYGKRNTSPPSDFVKLGLEMKHMLATMADIENNARAYGILVEGR</sequence>
<reference evidence="1 2" key="1">
    <citation type="submission" date="2016-07" db="EMBL/GenBank/DDBJ databases">
        <title>Pervasive Adenine N6-methylation of Active Genes in Fungi.</title>
        <authorList>
            <consortium name="DOE Joint Genome Institute"/>
            <person name="Mondo S.J."/>
            <person name="Dannebaum R.O."/>
            <person name="Kuo R.C."/>
            <person name="Labutti K."/>
            <person name="Haridas S."/>
            <person name="Kuo A."/>
            <person name="Salamov A."/>
            <person name="Ahrendt S.R."/>
            <person name="Lipzen A."/>
            <person name="Sullivan W."/>
            <person name="Andreopoulos W.B."/>
            <person name="Clum A."/>
            <person name="Lindquist E."/>
            <person name="Daum C."/>
            <person name="Ramamoorthy G.K."/>
            <person name="Gryganskyi A."/>
            <person name="Culley D."/>
            <person name="Magnuson J.K."/>
            <person name="James T.Y."/>
            <person name="O'Malley M.A."/>
            <person name="Stajich J.E."/>
            <person name="Spatafora J.W."/>
            <person name="Visel A."/>
            <person name="Grigoriev I.V."/>
        </authorList>
    </citation>
    <scope>NUCLEOTIDE SEQUENCE [LARGE SCALE GENOMIC DNA]</scope>
    <source>
        <strain evidence="1 2">NRRL 3301</strain>
    </source>
</reference>
<organism evidence="1 2">
    <name type="scientific">Hesseltinella vesiculosa</name>
    <dbReference type="NCBI Taxonomy" id="101127"/>
    <lineage>
        <taxon>Eukaryota</taxon>
        <taxon>Fungi</taxon>
        <taxon>Fungi incertae sedis</taxon>
        <taxon>Mucoromycota</taxon>
        <taxon>Mucoromycotina</taxon>
        <taxon>Mucoromycetes</taxon>
        <taxon>Mucorales</taxon>
        <taxon>Cunninghamellaceae</taxon>
        <taxon>Hesseltinella</taxon>
    </lineage>
</organism>
<accession>A0A1X2GB04</accession>
<gene>
    <name evidence="1" type="ORF">DM01DRAFT_247979</name>
</gene>
<protein>
    <submittedName>
        <fullName evidence="1">Uncharacterized protein</fullName>
    </submittedName>
</protein>
<comment type="caution">
    <text evidence="1">The sequence shown here is derived from an EMBL/GenBank/DDBJ whole genome shotgun (WGS) entry which is preliminary data.</text>
</comment>
<dbReference type="AlphaFoldDB" id="A0A1X2GB04"/>
<evidence type="ECO:0000313" key="2">
    <source>
        <dbReference type="Proteomes" id="UP000242146"/>
    </source>
</evidence>
<feature type="non-terminal residue" evidence="1">
    <location>
        <position position="151"/>
    </location>
</feature>
<keyword evidence="2" id="KW-1185">Reference proteome</keyword>